<evidence type="ECO:0000256" key="1">
    <source>
        <dbReference type="SAM" id="SignalP"/>
    </source>
</evidence>
<keyword evidence="1" id="KW-0732">Signal</keyword>
<feature type="signal peptide" evidence="1">
    <location>
        <begin position="1"/>
        <end position="21"/>
    </location>
</feature>
<dbReference type="InterPro" id="IPR013320">
    <property type="entry name" value="ConA-like_dom_sf"/>
</dbReference>
<feature type="chain" id="PRO_5021699788" description="3-keto-disaccharide hydrolase domain-containing protein" evidence="1">
    <location>
        <begin position="22"/>
        <end position="241"/>
    </location>
</feature>
<dbReference type="Proteomes" id="UP000316855">
    <property type="component" value="Chromosome"/>
</dbReference>
<dbReference type="Gene3D" id="2.60.120.560">
    <property type="entry name" value="Exo-inulinase, domain 1"/>
    <property type="match status" value="1"/>
</dbReference>
<dbReference type="AlphaFoldDB" id="A0A517VAK7"/>
<evidence type="ECO:0000313" key="2">
    <source>
        <dbReference type="EMBL" id="QDT90028.1"/>
    </source>
</evidence>
<reference evidence="2 3" key="1">
    <citation type="submission" date="2019-02" db="EMBL/GenBank/DDBJ databases">
        <title>Deep-cultivation of Planctomycetes and their phenomic and genomic characterization uncovers novel biology.</title>
        <authorList>
            <person name="Wiegand S."/>
            <person name="Jogler M."/>
            <person name="Boedeker C."/>
            <person name="Pinto D."/>
            <person name="Vollmers J."/>
            <person name="Rivas-Marin E."/>
            <person name="Kohn T."/>
            <person name="Peeters S.H."/>
            <person name="Heuer A."/>
            <person name="Rast P."/>
            <person name="Oberbeckmann S."/>
            <person name="Bunk B."/>
            <person name="Jeske O."/>
            <person name="Meyerdierks A."/>
            <person name="Storesund J.E."/>
            <person name="Kallscheuer N."/>
            <person name="Luecker S."/>
            <person name="Lage O.M."/>
            <person name="Pohl T."/>
            <person name="Merkel B.J."/>
            <person name="Hornburger P."/>
            <person name="Mueller R.-W."/>
            <person name="Bruemmer F."/>
            <person name="Labrenz M."/>
            <person name="Spormann A.M."/>
            <person name="Op den Camp H."/>
            <person name="Overmann J."/>
            <person name="Amann R."/>
            <person name="Jetten M.S.M."/>
            <person name="Mascher T."/>
            <person name="Medema M.H."/>
            <person name="Devos D.P."/>
            <person name="Kaster A.-K."/>
            <person name="Ovreas L."/>
            <person name="Rohde M."/>
            <person name="Galperin M.Y."/>
            <person name="Jogler C."/>
        </authorList>
    </citation>
    <scope>NUCLEOTIDE SEQUENCE [LARGE SCALE GENOMIC DNA]</scope>
    <source>
        <strain evidence="2 3">Pan161</strain>
    </source>
</reference>
<protein>
    <recommendedName>
        <fullName evidence="4">3-keto-disaccharide hydrolase domain-containing protein</fullName>
    </recommendedName>
</protein>
<dbReference type="EMBL" id="CP036343">
    <property type="protein sequence ID" value="QDT90028.1"/>
    <property type="molecule type" value="Genomic_DNA"/>
</dbReference>
<name>A0A517VAK7_9PLAN</name>
<gene>
    <name evidence="2" type="ORF">Pan161_16610</name>
</gene>
<evidence type="ECO:0000313" key="3">
    <source>
        <dbReference type="Proteomes" id="UP000316855"/>
    </source>
</evidence>
<proteinExistence type="predicted"/>
<dbReference type="KEGG" id="gax:Pan161_16610"/>
<evidence type="ECO:0008006" key="4">
    <source>
        <dbReference type="Google" id="ProtNLM"/>
    </source>
</evidence>
<organism evidence="2 3">
    <name type="scientific">Gimesia algae</name>
    <dbReference type="NCBI Taxonomy" id="2527971"/>
    <lineage>
        <taxon>Bacteria</taxon>
        <taxon>Pseudomonadati</taxon>
        <taxon>Planctomycetota</taxon>
        <taxon>Planctomycetia</taxon>
        <taxon>Planctomycetales</taxon>
        <taxon>Planctomycetaceae</taxon>
        <taxon>Gimesia</taxon>
    </lineage>
</organism>
<sequence precursor="true">MKPQFLSACALVLCLTVPVLAEDRGKLIFEDDFERNESQETKDEIGKGWGTNSRTRAAGNKQVDLKNGAMYIYMHKVADHAVSVTHPAEFQDGSVELRFMLENEKDSLGLNFADLKYKKVHAGHLFMAKVSPRFVELTDLKTGNMDLKTRELRLAKKLPAELQEKLKAKRKRFPVKLETGKWYTLLVTVSGDQLTVKIDGKTIGSFSSAGMAHPTKRLLRLAVPGNAVVDDVKIYAKSTQE</sequence>
<accession>A0A517VAK7</accession>
<keyword evidence="3" id="KW-1185">Reference proteome</keyword>
<dbReference type="SUPFAM" id="SSF49899">
    <property type="entry name" value="Concanavalin A-like lectins/glucanases"/>
    <property type="match status" value="1"/>
</dbReference>